<keyword evidence="3" id="KW-1185">Reference proteome</keyword>
<dbReference type="EMBL" id="JAQNDM010000002">
    <property type="protein sequence ID" value="MDC0711475.1"/>
    <property type="molecule type" value="Genomic_DNA"/>
</dbReference>
<dbReference type="InterPro" id="IPR012433">
    <property type="entry name" value="Imm11"/>
</dbReference>
<dbReference type="Pfam" id="PF07791">
    <property type="entry name" value="Imm11"/>
    <property type="match status" value="1"/>
</dbReference>
<proteinExistence type="predicted"/>
<dbReference type="Proteomes" id="UP001221838">
    <property type="component" value="Unassembled WGS sequence"/>
</dbReference>
<comment type="caution">
    <text evidence="2">The sequence shown here is derived from an EMBL/GenBank/DDBJ whole genome shotgun (WGS) entry which is preliminary data.</text>
</comment>
<dbReference type="RefSeq" id="WP_272141431.1">
    <property type="nucleotide sequence ID" value="NZ_JAQNDM010000002.1"/>
</dbReference>
<name>A0ABT5DCR3_9BACT</name>
<sequence length="190" mass="21401">MPERYFRLMDDVSIPGRWELGVPVDQQGREVDDPWMFKNGVPVCIDGRLKVPIQLPGKALDYSLAGIGVAPIIHVRAASLLKELAPNDVQLFPVDINGQPDQFYILNATRVKKCIDDEASEEVTYWAAEDGQPEKVGQYQGVHGMRIDPARVGNAWIFRTWGWTIALIVSEEIKEALERIRATGVKFREV</sequence>
<evidence type="ECO:0000313" key="3">
    <source>
        <dbReference type="Proteomes" id="UP001221838"/>
    </source>
</evidence>
<evidence type="ECO:0000313" key="2">
    <source>
        <dbReference type="EMBL" id="MDC0711475.1"/>
    </source>
</evidence>
<evidence type="ECO:0000259" key="1">
    <source>
        <dbReference type="Pfam" id="PF07791"/>
    </source>
</evidence>
<gene>
    <name evidence="2" type="ORF">POL68_23590</name>
</gene>
<feature type="domain" description="Immunity MXAN-0049 protein" evidence="1">
    <location>
        <begin position="83"/>
        <end position="190"/>
    </location>
</feature>
<accession>A0ABT5DCR3</accession>
<protein>
    <recommendedName>
        <fullName evidence="1">Immunity MXAN-0049 protein domain-containing protein</fullName>
    </recommendedName>
</protein>
<organism evidence="2 3">
    <name type="scientific">Stigmatella ashevillensis</name>
    <dbReference type="NCBI Taxonomy" id="2995309"/>
    <lineage>
        <taxon>Bacteria</taxon>
        <taxon>Pseudomonadati</taxon>
        <taxon>Myxococcota</taxon>
        <taxon>Myxococcia</taxon>
        <taxon>Myxococcales</taxon>
        <taxon>Cystobacterineae</taxon>
        <taxon>Archangiaceae</taxon>
        <taxon>Stigmatella</taxon>
    </lineage>
</organism>
<reference evidence="2 3" key="1">
    <citation type="submission" date="2022-11" db="EMBL/GenBank/DDBJ databases">
        <title>Minimal conservation of predation-associated metabolite biosynthetic gene clusters underscores biosynthetic potential of Myxococcota including descriptions for ten novel species: Archangium lansinium sp. nov., Myxococcus landrumus sp. nov., Nannocystis bai.</title>
        <authorList>
            <person name="Ahearne A."/>
            <person name="Stevens C."/>
            <person name="Dowd S."/>
        </authorList>
    </citation>
    <scope>NUCLEOTIDE SEQUENCE [LARGE SCALE GENOMIC DNA]</scope>
    <source>
        <strain evidence="2 3">NCWAL01</strain>
    </source>
</reference>